<accession>A0ACC7P1K8</accession>
<evidence type="ECO:0000313" key="1">
    <source>
        <dbReference type="EMBL" id="MFM9330615.1"/>
    </source>
</evidence>
<proteinExistence type="predicted"/>
<dbReference type="EMBL" id="JBJURJ010000014">
    <property type="protein sequence ID" value="MFM9330615.1"/>
    <property type="molecule type" value="Genomic_DNA"/>
</dbReference>
<organism evidence="1 2">
    <name type="scientific">Paenibacillus mesotrionivorans</name>
    <dbReference type="NCBI Taxonomy" id="3160968"/>
    <lineage>
        <taxon>Bacteria</taxon>
        <taxon>Bacillati</taxon>
        <taxon>Bacillota</taxon>
        <taxon>Bacilli</taxon>
        <taxon>Bacillales</taxon>
        <taxon>Paenibacillaceae</taxon>
        <taxon>Paenibacillus</taxon>
    </lineage>
</organism>
<evidence type="ECO:0000313" key="2">
    <source>
        <dbReference type="Proteomes" id="UP001631969"/>
    </source>
</evidence>
<reference evidence="1" key="1">
    <citation type="submission" date="2024-12" db="EMBL/GenBank/DDBJ databases">
        <authorList>
            <person name="Wu N."/>
        </authorList>
    </citation>
    <scope>NUCLEOTIDE SEQUENCE</scope>
    <source>
        <strain evidence="1">P15</strain>
    </source>
</reference>
<dbReference type="Proteomes" id="UP001631969">
    <property type="component" value="Unassembled WGS sequence"/>
</dbReference>
<gene>
    <name evidence="1" type="ORF">ACI1P1_20195</name>
</gene>
<name>A0ACC7P1K8_9BACL</name>
<keyword evidence="2" id="KW-1185">Reference proteome</keyword>
<comment type="caution">
    <text evidence="1">The sequence shown here is derived from an EMBL/GenBank/DDBJ whole genome shotgun (WGS) entry which is preliminary data.</text>
</comment>
<protein>
    <submittedName>
        <fullName evidence="1">Helix-turn-helix domain-containing protein</fullName>
    </submittedName>
</protein>
<sequence>MDIRKDFGRRVKTLRTRSGVSQECLAERSGLDRTYISSMERGGRNVSLLNIERIAAALHVTVEYLFSNECLTSPPDYGKKEVESAF</sequence>